<evidence type="ECO:0008006" key="12">
    <source>
        <dbReference type="Google" id="ProtNLM"/>
    </source>
</evidence>
<keyword evidence="5 7" id="KW-1133">Transmembrane helix</keyword>
<evidence type="ECO:0000256" key="2">
    <source>
        <dbReference type="ARBA" id="ARBA00008017"/>
    </source>
</evidence>
<dbReference type="Pfam" id="PF21082">
    <property type="entry name" value="MS_channel_3rd"/>
    <property type="match status" value="1"/>
</dbReference>
<dbReference type="PANTHER" id="PTHR30460:SF0">
    <property type="entry name" value="MODERATE CONDUCTANCE MECHANOSENSITIVE CHANNEL YBIO"/>
    <property type="match status" value="1"/>
</dbReference>
<dbReference type="InterPro" id="IPR023408">
    <property type="entry name" value="MscS_beta-dom_sf"/>
</dbReference>
<feature type="transmembrane region" description="Helical" evidence="7">
    <location>
        <begin position="96"/>
        <end position="119"/>
    </location>
</feature>
<organism evidence="11">
    <name type="scientific">hydrothermal vent metagenome</name>
    <dbReference type="NCBI Taxonomy" id="652676"/>
    <lineage>
        <taxon>unclassified sequences</taxon>
        <taxon>metagenomes</taxon>
        <taxon>ecological metagenomes</taxon>
    </lineage>
</organism>
<dbReference type="FunFam" id="2.30.30.60:FF:000001">
    <property type="entry name" value="MscS Mechanosensitive ion channel"/>
    <property type="match status" value="1"/>
</dbReference>
<dbReference type="Pfam" id="PF21088">
    <property type="entry name" value="MS_channel_1st"/>
    <property type="match status" value="1"/>
</dbReference>
<dbReference type="SUPFAM" id="SSF82861">
    <property type="entry name" value="Mechanosensitive channel protein MscS (YggB), transmembrane region"/>
    <property type="match status" value="1"/>
</dbReference>
<dbReference type="AlphaFoldDB" id="A0A3B0VWP1"/>
<comment type="subcellular location">
    <subcellularLocation>
        <location evidence="1">Cell membrane</location>
        <topology evidence="1">Multi-pass membrane protein</topology>
    </subcellularLocation>
</comment>
<dbReference type="Gene3D" id="2.30.30.60">
    <property type="match status" value="1"/>
</dbReference>
<dbReference type="SUPFAM" id="SSF82689">
    <property type="entry name" value="Mechanosensitive channel protein MscS (YggB), C-terminal domain"/>
    <property type="match status" value="1"/>
</dbReference>
<dbReference type="Gene3D" id="1.10.287.1260">
    <property type="match status" value="1"/>
</dbReference>
<sequence>MPNGKQLMENFNQQLLIWLQKHGLAIFLIIAVAIAAYYFLGMGTKALSKRIQSLDDAEDSEMDRRTTTIFRVIRSTGAVIIVSTALMMILTELGVAITPVLASVGFVGLAFGLGAQTLVKDMIAGLFILIEDHYTVGDTAEIGGITGTVEHMTLRATELRDIYGTVHIIPNGEIRVVANKSRDWSRAIVNVGITYDEDVDTAVHVLQEIGTQMGQDADTQHLLKEPAIVTGVEGLDDWAVKIRIMVKTLPGAQWEVQRYLRRQIRVVFAERGIELAFPRQDISIVGVPKKSAKK</sequence>
<keyword evidence="6 7" id="KW-0472">Membrane</keyword>
<dbReference type="EMBL" id="UOEU01000970">
    <property type="protein sequence ID" value="VAW42847.1"/>
    <property type="molecule type" value="Genomic_DNA"/>
</dbReference>
<feature type="domain" description="Mechanosensitive ion channel MscS C-terminal" evidence="9">
    <location>
        <begin position="189"/>
        <end position="275"/>
    </location>
</feature>
<dbReference type="InterPro" id="IPR011014">
    <property type="entry name" value="MscS_channel_TM-2"/>
</dbReference>
<evidence type="ECO:0000256" key="6">
    <source>
        <dbReference type="ARBA" id="ARBA00023136"/>
    </source>
</evidence>
<keyword evidence="4 7" id="KW-0812">Transmembrane</keyword>
<evidence type="ECO:0000256" key="4">
    <source>
        <dbReference type="ARBA" id="ARBA00022692"/>
    </source>
</evidence>
<reference evidence="11" key="1">
    <citation type="submission" date="2018-06" db="EMBL/GenBank/DDBJ databases">
        <authorList>
            <person name="Zhirakovskaya E."/>
        </authorList>
    </citation>
    <scope>NUCLEOTIDE SEQUENCE</scope>
</reference>
<dbReference type="GO" id="GO:0008381">
    <property type="term" value="F:mechanosensitive monoatomic ion channel activity"/>
    <property type="evidence" value="ECO:0007669"/>
    <property type="project" value="InterPro"/>
</dbReference>
<dbReference type="SUPFAM" id="SSF50182">
    <property type="entry name" value="Sm-like ribonucleoproteins"/>
    <property type="match status" value="1"/>
</dbReference>
<evidence type="ECO:0000259" key="10">
    <source>
        <dbReference type="Pfam" id="PF21088"/>
    </source>
</evidence>
<feature type="domain" description="Mechanosensitive ion channel transmembrane helices 2/3" evidence="10">
    <location>
        <begin position="79"/>
        <end position="116"/>
    </location>
</feature>
<feature type="transmembrane region" description="Helical" evidence="7">
    <location>
        <begin position="22"/>
        <end position="40"/>
    </location>
</feature>
<dbReference type="Pfam" id="PF00924">
    <property type="entry name" value="MS_channel_2nd"/>
    <property type="match status" value="1"/>
</dbReference>
<name>A0A3B0VWP1_9ZZZZ</name>
<protein>
    <recommendedName>
        <fullName evidence="12">Potassium efflux system KefA protein / Small-conductance mechanosensitive channel</fullName>
    </recommendedName>
</protein>
<comment type="similarity">
    <text evidence="2">Belongs to the MscS (TC 1.A.23) family.</text>
</comment>
<dbReference type="InterPro" id="IPR049142">
    <property type="entry name" value="MS_channel_1st"/>
</dbReference>
<evidence type="ECO:0000256" key="5">
    <source>
        <dbReference type="ARBA" id="ARBA00022989"/>
    </source>
</evidence>
<evidence type="ECO:0000259" key="8">
    <source>
        <dbReference type="Pfam" id="PF00924"/>
    </source>
</evidence>
<feature type="transmembrane region" description="Helical" evidence="7">
    <location>
        <begin position="72"/>
        <end position="90"/>
    </location>
</feature>
<dbReference type="InterPro" id="IPR010920">
    <property type="entry name" value="LSM_dom_sf"/>
</dbReference>
<accession>A0A3B0VWP1</accession>
<proteinExistence type="inferred from homology"/>
<dbReference type="InterPro" id="IPR011066">
    <property type="entry name" value="MscS_channel_C_sf"/>
</dbReference>
<evidence type="ECO:0000256" key="7">
    <source>
        <dbReference type="SAM" id="Phobius"/>
    </source>
</evidence>
<dbReference type="InterPro" id="IPR049278">
    <property type="entry name" value="MS_channel_C"/>
</dbReference>
<keyword evidence="3" id="KW-1003">Cell membrane</keyword>
<evidence type="ECO:0000256" key="1">
    <source>
        <dbReference type="ARBA" id="ARBA00004651"/>
    </source>
</evidence>
<evidence type="ECO:0000259" key="9">
    <source>
        <dbReference type="Pfam" id="PF21082"/>
    </source>
</evidence>
<dbReference type="InterPro" id="IPR006685">
    <property type="entry name" value="MscS_channel_2nd"/>
</dbReference>
<dbReference type="GO" id="GO:0005886">
    <property type="term" value="C:plasma membrane"/>
    <property type="evidence" value="ECO:0007669"/>
    <property type="project" value="UniProtKB-SubCell"/>
</dbReference>
<evidence type="ECO:0000256" key="3">
    <source>
        <dbReference type="ARBA" id="ARBA00022475"/>
    </source>
</evidence>
<dbReference type="InterPro" id="IPR045276">
    <property type="entry name" value="YbiO_bact"/>
</dbReference>
<dbReference type="Gene3D" id="3.30.70.100">
    <property type="match status" value="1"/>
</dbReference>
<dbReference type="PANTHER" id="PTHR30460">
    <property type="entry name" value="MODERATE CONDUCTANCE MECHANOSENSITIVE CHANNEL YBIO"/>
    <property type="match status" value="1"/>
</dbReference>
<feature type="domain" description="Mechanosensitive ion channel MscS" evidence="8">
    <location>
        <begin position="117"/>
        <end position="181"/>
    </location>
</feature>
<evidence type="ECO:0000313" key="11">
    <source>
        <dbReference type="EMBL" id="VAW42847.1"/>
    </source>
</evidence>
<gene>
    <name evidence="11" type="ORF">MNBD_CHLOROFLEXI01-2478</name>
</gene>